<comment type="caution">
    <text evidence="8">The sequence shown here is derived from an EMBL/GenBank/DDBJ whole genome shotgun (WGS) entry which is preliminary data.</text>
</comment>
<dbReference type="Gene3D" id="1.10.510.10">
    <property type="entry name" value="Transferase(Phosphotransferase) domain 1"/>
    <property type="match status" value="1"/>
</dbReference>
<reference evidence="8 9" key="1">
    <citation type="submission" date="2020-08" db="EMBL/GenBank/DDBJ databases">
        <title>Sequencing the genomes of 1000 actinobacteria strains.</title>
        <authorList>
            <person name="Klenk H.-P."/>
        </authorList>
    </citation>
    <scope>NUCLEOTIDE SEQUENCE [LARGE SCALE GENOMIC DNA]</scope>
    <source>
        <strain evidence="8 9">DSM 43768</strain>
    </source>
</reference>
<dbReference type="GO" id="GO:0005524">
    <property type="term" value="F:ATP binding"/>
    <property type="evidence" value="ECO:0007669"/>
    <property type="project" value="UniProtKB-KW"/>
</dbReference>
<evidence type="ECO:0000256" key="1">
    <source>
        <dbReference type="ARBA" id="ARBA00012513"/>
    </source>
</evidence>
<keyword evidence="2 8" id="KW-0723">Serine/threonine-protein kinase</keyword>
<evidence type="ECO:0000313" key="8">
    <source>
        <dbReference type="EMBL" id="MBB6549601.1"/>
    </source>
</evidence>
<dbReference type="EC" id="2.7.11.1" evidence="1"/>
<dbReference type="PANTHER" id="PTHR43289">
    <property type="entry name" value="MITOGEN-ACTIVATED PROTEIN KINASE KINASE KINASE 20-RELATED"/>
    <property type="match status" value="1"/>
</dbReference>
<dbReference type="RefSeq" id="WP_185103997.1">
    <property type="nucleotide sequence ID" value="NZ_BAAAXY010000012.1"/>
</dbReference>
<dbReference type="EMBL" id="JACHMI010000001">
    <property type="protein sequence ID" value="MBB6549601.1"/>
    <property type="molecule type" value="Genomic_DNA"/>
</dbReference>
<proteinExistence type="predicted"/>
<name>A0A7X0TZI4_9ACTN</name>
<evidence type="ECO:0000256" key="2">
    <source>
        <dbReference type="ARBA" id="ARBA00022527"/>
    </source>
</evidence>
<protein>
    <recommendedName>
        <fullName evidence="1">non-specific serine/threonine protein kinase</fullName>
        <ecNumber evidence="1">2.7.11.1</ecNumber>
    </recommendedName>
</protein>
<dbReference type="PANTHER" id="PTHR43289:SF6">
    <property type="entry name" value="SERINE_THREONINE-PROTEIN KINASE NEKL-3"/>
    <property type="match status" value="1"/>
</dbReference>
<dbReference type="PROSITE" id="PS50011">
    <property type="entry name" value="PROTEIN_KINASE_DOM"/>
    <property type="match status" value="1"/>
</dbReference>
<dbReference type="AlphaFoldDB" id="A0A7X0TZI4"/>
<keyword evidence="5 8" id="KW-0418">Kinase</keyword>
<keyword evidence="9" id="KW-1185">Reference proteome</keyword>
<dbReference type="SUPFAM" id="SSF56112">
    <property type="entry name" value="Protein kinase-like (PK-like)"/>
    <property type="match status" value="1"/>
</dbReference>
<dbReference type="SMART" id="SM00220">
    <property type="entry name" value="S_TKc"/>
    <property type="match status" value="1"/>
</dbReference>
<feature type="domain" description="Protein kinase" evidence="7">
    <location>
        <begin position="13"/>
        <end position="279"/>
    </location>
</feature>
<dbReference type="InterPro" id="IPR008271">
    <property type="entry name" value="Ser/Thr_kinase_AS"/>
</dbReference>
<evidence type="ECO:0000256" key="5">
    <source>
        <dbReference type="ARBA" id="ARBA00022777"/>
    </source>
</evidence>
<sequence length="279" mass="29529">METVRSAPELRAWSIGEELGRGGMGVVYAATRRDDGTPGVIKLMRPDLAEADGRAVAYFRREMLASMALRHPHIVHATEVGEAAGAPFIVMELCEGGSLADLVARDGPLPAERALPMFEGLLDGLAYAHGAGFVHRDIKPGNILLTAAGAAKIADFGLAKAFESAGWSGMTRTGATLGTPAYMPREQVLDFKYARPGVDVWAMAATLYYALTGSAPRDFTPGRDPWLTVTTTLPLPVASRREDVPPALARVVDRAVDDGDGLPYASAAELRADLAGALT</sequence>
<keyword evidence="6" id="KW-0067">ATP-binding</keyword>
<dbReference type="GO" id="GO:0004674">
    <property type="term" value="F:protein serine/threonine kinase activity"/>
    <property type="evidence" value="ECO:0007669"/>
    <property type="project" value="UniProtKB-KW"/>
</dbReference>
<accession>A0A7X0TZI4</accession>
<keyword evidence="3" id="KW-0808">Transferase</keyword>
<dbReference type="InterPro" id="IPR000719">
    <property type="entry name" value="Prot_kinase_dom"/>
</dbReference>
<dbReference type="InterPro" id="IPR011009">
    <property type="entry name" value="Kinase-like_dom_sf"/>
</dbReference>
<dbReference type="Pfam" id="PF00069">
    <property type="entry name" value="Pkinase"/>
    <property type="match status" value="1"/>
</dbReference>
<evidence type="ECO:0000256" key="6">
    <source>
        <dbReference type="ARBA" id="ARBA00022840"/>
    </source>
</evidence>
<organism evidence="8 9">
    <name type="scientific">Nonomuraea rubra</name>
    <dbReference type="NCBI Taxonomy" id="46180"/>
    <lineage>
        <taxon>Bacteria</taxon>
        <taxon>Bacillati</taxon>
        <taxon>Actinomycetota</taxon>
        <taxon>Actinomycetes</taxon>
        <taxon>Streptosporangiales</taxon>
        <taxon>Streptosporangiaceae</taxon>
        <taxon>Nonomuraea</taxon>
    </lineage>
</organism>
<dbReference type="Proteomes" id="UP000565579">
    <property type="component" value="Unassembled WGS sequence"/>
</dbReference>
<evidence type="ECO:0000259" key="7">
    <source>
        <dbReference type="PROSITE" id="PS50011"/>
    </source>
</evidence>
<dbReference type="PROSITE" id="PS00108">
    <property type="entry name" value="PROTEIN_KINASE_ST"/>
    <property type="match status" value="1"/>
</dbReference>
<gene>
    <name evidence="8" type="ORF">HD593_004396</name>
</gene>
<evidence type="ECO:0000313" key="9">
    <source>
        <dbReference type="Proteomes" id="UP000565579"/>
    </source>
</evidence>
<keyword evidence="4" id="KW-0547">Nucleotide-binding</keyword>
<evidence type="ECO:0000256" key="3">
    <source>
        <dbReference type="ARBA" id="ARBA00022679"/>
    </source>
</evidence>
<dbReference type="CDD" id="cd14014">
    <property type="entry name" value="STKc_PknB_like"/>
    <property type="match status" value="1"/>
</dbReference>
<evidence type="ECO:0000256" key="4">
    <source>
        <dbReference type="ARBA" id="ARBA00022741"/>
    </source>
</evidence>